<dbReference type="PROSITE" id="PS50123">
    <property type="entry name" value="CHER"/>
    <property type="match status" value="1"/>
</dbReference>
<evidence type="ECO:0000256" key="3">
    <source>
        <dbReference type="ARBA" id="ARBA00022679"/>
    </source>
</evidence>
<evidence type="ECO:0000313" key="9">
    <source>
        <dbReference type="Proteomes" id="UP000295611"/>
    </source>
</evidence>
<feature type="binding site" evidence="6">
    <location>
        <position position="144"/>
    </location>
    <ligand>
        <name>S-adenosyl-L-methionine</name>
        <dbReference type="ChEBI" id="CHEBI:59789"/>
    </ligand>
</feature>
<dbReference type="InterPro" id="IPR026024">
    <property type="entry name" value="Chemotaxis_MeTrfase_CheR"/>
</dbReference>
<feature type="binding site" evidence="6">
    <location>
        <position position="82"/>
    </location>
    <ligand>
        <name>S-adenosyl-L-methionine</name>
        <dbReference type="ChEBI" id="CHEBI:59789"/>
    </ligand>
</feature>
<dbReference type="GO" id="GO:0032259">
    <property type="term" value="P:methylation"/>
    <property type="evidence" value="ECO:0007669"/>
    <property type="project" value="UniProtKB-KW"/>
</dbReference>
<dbReference type="InterPro" id="IPR050903">
    <property type="entry name" value="Bact_Chemotaxis_MeTrfase"/>
</dbReference>
<feature type="binding site" evidence="6">
    <location>
        <position position="80"/>
    </location>
    <ligand>
        <name>S-adenosyl-L-methionine</name>
        <dbReference type="ChEBI" id="CHEBI:59789"/>
    </ligand>
</feature>
<comment type="catalytic activity">
    <reaction evidence="1 5">
        <text>L-glutamyl-[protein] + S-adenosyl-L-methionine = [protein]-L-glutamate 5-O-methyl ester + S-adenosyl-L-homocysteine</text>
        <dbReference type="Rhea" id="RHEA:24452"/>
        <dbReference type="Rhea" id="RHEA-COMP:10208"/>
        <dbReference type="Rhea" id="RHEA-COMP:10311"/>
        <dbReference type="ChEBI" id="CHEBI:29973"/>
        <dbReference type="ChEBI" id="CHEBI:57856"/>
        <dbReference type="ChEBI" id="CHEBI:59789"/>
        <dbReference type="ChEBI" id="CHEBI:82795"/>
        <dbReference type="EC" id="2.1.1.80"/>
    </reaction>
</comment>
<dbReference type="PIRSF" id="PIRSF000410">
    <property type="entry name" value="CheR"/>
    <property type="match status" value="1"/>
</dbReference>
<feature type="binding site" evidence="6">
    <location>
        <begin position="202"/>
        <end position="203"/>
    </location>
    <ligand>
        <name>S-adenosyl-L-methionine</name>
        <dbReference type="ChEBI" id="CHEBI:59789"/>
    </ligand>
</feature>
<dbReference type="InterPro" id="IPR036804">
    <property type="entry name" value="CheR_N_sf"/>
</dbReference>
<dbReference type="AlphaFoldDB" id="A0A4R7AVA6"/>
<dbReference type="PRINTS" id="PR00996">
    <property type="entry name" value="CHERMTFRASE"/>
</dbReference>
<feature type="binding site" evidence="6">
    <location>
        <position position="86"/>
    </location>
    <ligand>
        <name>S-adenosyl-L-methionine</name>
        <dbReference type="ChEBI" id="CHEBI:59789"/>
    </ligand>
</feature>
<dbReference type="EC" id="2.1.1.80" evidence="5"/>
<dbReference type="PANTHER" id="PTHR24422:SF19">
    <property type="entry name" value="CHEMOTAXIS PROTEIN METHYLTRANSFERASE"/>
    <property type="match status" value="1"/>
</dbReference>
<feature type="binding site" evidence="6">
    <location>
        <begin position="220"/>
        <end position="221"/>
    </location>
    <ligand>
        <name>S-adenosyl-L-methionine</name>
        <dbReference type="ChEBI" id="CHEBI:59789"/>
    </ligand>
</feature>
<dbReference type="SMART" id="SM00138">
    <property type="entry name" value="MeTrc"/>
    <property type="match status" value="1"/>
</dbReference>
<proteinExistence type="predicted"/>
<evidence type="ECO:0000256" key="5">
    <source>
        <dbReference type="PIRNR" id="PIRNR000410"/>
    </source>
</evidence>
<keyword evidence="4 5" id="KW-0949">S-adenosyl-L-methionine</keyword>
<evidence type="ECO:0000256" key="2">
    <source>
        <dbReference type="ARBA" id="ARBA00022603"/>
    </source>
</evidence>
<organism evidence="8 9">
    <name type="scientific">Paludibacterium purpuratum</name>
    <dbReference type="NCBI Taxonomy" id="1144873"/>
    <lineage>
        <taxon>Bacteria</taxon>
        <taxon>Pseudomonadati</taxon>
        <taxon>Pseudomonadota</taxon>
        <taxon>Betaproteobacteria</taxon>
        <taxon>Neisseriales</taxon>
        <taxon>Chromobacteriaceae</taxon>
        <taxon>Paludibacterium</taxon>
    </lineage>
</organism>
<keyword evidence="2 5" id="KW-0489">Methyltransferase</keyword>
<dbReference type="OrthoDB" id="9816309at2"/>
<feature type="binding site" evidence="6">
    <location>
        <position position="119"/>
    </location>
    <ligand>
        <name>S-adenosyl-L-methionine</name>
        <dbReference type="ChEBI" id="CHEBI:59789"/>
    </ligand>
</feature>
<evidence type="ECO:0000256" key="6">
    <source>
        <dbReference type="PIRSR" id="PIRSR000410-1"/>
    </source>
</evidence>
<dbReference type="Pfam" id="PF03705">
    <property type="entry name" value="CheR_N"/>
    <property type="match status" value="1"/>
</dbReference>
<dbReference type="InterPro" id="IPR000780">
    <property type="entry name" value="CheR_MeTrfase"/>
</dbReference>
<sequence>MPIDDRDLTFTAADFRRVRDMVYRHAGIALSDAKSDMAYARLARRVRAMGEKRFSVYLDVLSADPAHPEWQAFVNALTTNLTAFFREPHHFEMLAQHYRMHADGQIYRVWSAAASTGEEAYSAAMTLAETRSAGWCRFELLATDIDTNVLKTAAAGVYHEERIALLNERQIKAHFLRGKGGNEGKVRIKPELSSAIRFGQLNLAAERWPDIGVFDAVFCRNVMIYFDGQTQRAILQRLAEHMQPHALLFLGHSENIQLITDAFTPCGRTAYRKAG</sequence>
<dbReference type="Gene3D" id="3.40.50.150">
    <property type="entry name" value="Vaccinia Virus protein VP39"/>
    <property type="match status" value="1"/>
</dbReference>
<protein>
    <recommendedName>
        <fullName evidence="5">Chemotaxis protein methyltransferase</fullName>
        <ecNumber evidence="5">2.1.1.80</ecNumber>
    </recommendedName>
</protein>
<accession>A0A4R7AVA6</accession>
<keyword evidence="9" id="KW-1185">Reference proteome</keyword>
<dbReference type="SUPFAM" id="SSF47757">
    <property type="entry name" value="Chemotaxis receptor methyltransferase CheR, N-terminal domain"/>
    <property type="match status" value="1"/>
</dbReference>
<dbReference type="Gene3D" id="1.10.155.10">
    <property type="entry name" value="Chemotaxis receptor methyltransferase CheR, N-terminal domain"/>
    <property type="match status" value="1"/>
</dbReference>
<comment type="function">
    <text evidence="5">Methylation of the membrane-bound methyl-accepting chemotaxis proteins (MCP) to form gamma-glutamyl methyl ester residues in MCP.</text>
</comment>
<dbReference type="PANTHER" id="PTHR24422">
    <property type="entry name" value="CHEMOTAXIS PROTEIN METHYLTRANSFERASE"/>
    <property type="match status" value="1"/>
</dbReference>
<dbReference type="InterPro" id="IPR022642">
    <property type="entry name" value="CheR_C"/>
</dbReference>
<name>A0A4R7AVA6_9NEIS</name>
<comment type="caution">
    <text evidence="8">The sequence shown here is derived from an EMBL/GenBank/DDBJ whole genome shotgun (WGS) entry which is preliminary data.</text>
</comment>
<dbReference type="Proteomes" id="UP000295611">
    <property type="component" value="Unassembled WGS sequence"/>
</dbReference>
<feature type="domain" description="CheR-type methyltransferase" evidence="7">
    <location>
        <begin position="3"/>
        <end position="275"/>
    </location>
</feature>
<dbReference type="InterPro" id="IPR029063">
    <property type="entry name" value="SAM-dependent_MTases_sf"/>
</dbReference>
<dbReference type="GO" id="GO:0008983">
    <property type="term" value="F:protein-glutamate O-methyltransferase activity"/>
    <property type="evidence" value="ECO:0007669"/>
    <property type="project" value="UniProtKB-EC"/>
</dbReference>
<gene>
    <name evidence="8" type="ORF">DFP86_1206</name>
</gene>
<evidence type="ECO:0000259" key="7">
    <source>
        <dbReference type="PROSITE" id="PS50123"/>
    </source>
</evidence>
<keyword evidence="3 5" id="KW-0808">Transferase</keyword>
<dbReference type="EMBL" id="SNZP01000020">
    <property type="protein sequence ID" value="TDR71051.1"/>
    <property type="molecule type" value="Genomic_DNA"/>
</dbReference>
<evidence type="ECO:0000256" key="1">
    <source>
        <dbReference type="ARBA" id="ARBA00001541"/>
    </source>
</evidence>
<evidence type="ECO:0000256" key="4">
    <source>
        <dbReference type="ARBA" id="ARBA00022691"/>
    </source>
</evidence>
<reference evidence="8 9" key="1">
    <citation type="submission" date="2019-03" db="EMBL/GenBank/DDBJ databases">
        <title>Genomic Encyclopedia of Type Strains, Phase III (KMG-III): the genomes of soil and plant-associated and newly described type strains.</title>
        <authorList>
            <person name="Whitman W."/>
        </authorList>
    </citation>
    <scope>NUCLEOTIDE SEQUENCE [LARGE SCALE GENOMIC DNA]</scope>
    <source>
        <strain evidence="8 9">CECT 8976</strain>
    </source>
</reference>
<dbReference type="Pfam" id="PF01739">
    <property type="entry name" value="CheR"/>
    <property type="match status" value="1"/>
</dbReference>
<dbReference type="InterPro" id="IPR022641">
    <property type="entry name" value="CheR_N"/>
</dbReference>
<dbReference type="SUPFAM" id="SSF53335">
    <property type="entry name" value="S-adenosyl-L-methionine-dependent methyltransferases"/>
    <property type="match status" value="1"/>
</dbReference>
<evidence type="ECO:0000313" key="8">
    <source>
        <dbReference type="EMBL" id="TDR71051.1"/>
    </source>
</evidence>
<dbReference type="RefSeq" id="WP_133683982.1">
    <property type="nucleotide sequence ID" value="NZ_SNZP01000020.1"/>
</dbReference>